<evidence type="ECO:0000313" key="2">
    <source>
        <dbReference type="Proteomes" id="UP001219525"/>
    </source>
</evidence>
<dbReference type="AlphaFoldDB" id="A0AAD6XWM1"/>
<name>A0AAD6XWM1_9AGAR</name>
<keyword evidence="2" id="KW-1185">Reference proteome</keyword>
<dbReference type="Proteomes" id="UP001219525">
    <property type="component" value="Unassembled WGS sequence"/>
</dbReference>
<proteinExistence type="predicted"/>
<sequence length="251" mass="26667">MPKKISLSDTALSEKRKLIKAMYGVLRGFAQEERGLTSGIGREIRTKALGGGEDGVSVPGNSANAALAATARAGTALRSRRTHYQQGGVPETLVPIVHLARVTAVNPLLPMQWVLVAAHNQPAIYVGKVLTLYTKGAGKQGKHGAVVDAGVTNIAAVSNIAVQLYSFAEQTGLFSRITENLDLLNCGTFALWPSIQLLCKVGSPTVATSGDALKLLDSDFTVFSQLRTSSDAILKGIQISRKRQRSVIDDD</sequence>
<gene>
    <name evidence="1" type="ORF">GGX14DRAFT_407899</name>
</gene>
<accession>A0AAD6XWM1</accession>
<comment type="caution">
    <text evidence="1">The sequence shown here is derived from an EMBL/GenBank/DDBJ whole genome shotgun (WGS) entry which is preliminary data.</text>
</comment>
<protein>
    <submittedName>
        <fullName evidence="1">Uncharacterized protein</fullName>
    </submittedName>
</protein>
<dbReference type="EMBL" id="JARJCW010000147">
    <property type="protein sequence ID" value="KAJ7190561.1"/>
    <property type="molecule type" value="Genomic_DNA"/>
</dbReference>
<evidence type="ECO:0000313" key="1">
    <source>
        <dbReference type="EMBL" id="KAJ7190561.1"/>
    </source>
</evidence>
<reference evidence="1" key="1">
    <citation type="submission" date="2023-03" db="EMBL/GenBank/DDBJ databases">
        <title>Massive genome expansion in bonnet fungi (Mycena s.s.) driven by repeated elements and novel gene families across ecological guilds.</title>
        <authorList>
            <consortium name="Lawrence Berkeley National Laboratory"/>
            <person name="Harder C.B."/>
            <person name="Miyauchi S."/>
            <person name="Viragh M."/>
            <person name="Kuo A."/>
            <person name="Thoen E."/>
            <person name="Andreopoulos B."/>
            <person name="Lu D."/>
            <person name="Skrede I."/>
            <person name="Drula E."/>
            <person name="Henrissat B."/>
            <person name="Morin E."/>
            <person name="Kohler A."/>
            <person name="Barry K."/>
            <person name="LaButti K."/>
            <person name="Morin E."/>
            <person name="Salamov A."/>
            <person name="Lipzen A."/>
            <person name="Mereny Z."/>
            <person name="Hegedus B."/>
            <person name="Baldrian P."/>
            <person name="Stursova M."/>
            <person name="Weitz H."/>
            <person name="Taylor A."/>
            <person name="Grigoriev I.V."/>
            <person name="Nagy L.G."/>
            <person name="Martin F."/>
            <person name="Kauserud H."/>
        </authorList>
    </citation>
    <scope>NUCLEOTIDE SEQUENCE</scope>
    <source>
        <strain evidence="1">9144</strain>
    </source>
</reference>
<organism evidence="1 2">
    <name type="scientific">Mycena pura</name>
    <dbReference type="NCBI Taxonomy" id="153505"/>
    <lineage>
        <taxon>Eukaryota</taxon>
        <taxon>Fungi</taxon>
        <taxon>Dikarya</taxon>
        <taxon>Basidiomycota</taxon>
        <taxon>Agaricomycotina</taxon>
        <taxon>Agaricomycetes</taxon>
        <taxon>Agaricomycetidae</taxon>
        <taxon>Agaricales</taxon>
        <taxon>Marasmiineae</taxon>
        <taxon>Mycenaceae</taxon>
        <taxon>Mycena</taxon>
    </lineage>
</organism>